<organism evidence="17 18">
    <name type="scientific">Tetrabaena socialis</name>
    <dbReference type="NCBI Taxonomy" id="47790"/>
    <lineage>
        <taxon>Eukaryota</taxon>
        <taxon>Viridiplantae</taxon>
        <taxon>Chlorophyta</taxon>
        <taxon>core chlorophytes</taxon>
        <taxon>Chlorophyceae</taxon>
        <taxon>CS clade</taxon>
        <taxon>Chlamydomonadales</taxon>
        <taxon>Tetrabaenaceae</taxon>
        <taxon>Tetrabaena</taxon>
    </lineage>
</organism>
<dbReference type="InterPro" id="IPR040442">
    <property type="entry name" value="Pyrv_kinase-like_dom_sf"/>
</dbReference>
<comment type="cofactor">
    <cofactor evidence="1">
        <name>Mg(2+)</name>
        <dbReference type="ChEBI" id="CHEBI:18420"/>
    </cofactor>
</comment>
<evidence type="ECO:0000259" key="16">
    <source>
        <dbReference type="Pfam" id="PF00224"/>
    </source>
</evidence>
<comment type="pathway">
    <text evidence="3 15">Carbohydrate degradation; glycolysis; pyruvate from D-glyceraldehyde 3-phosphate: step 5/5.</text>
</comment>
<keyword evidence="11 15" id="KW-0460">Magnesium</keyword>
<comment type="catalytic activity">
    <reaction evidence="14 15">
        <text>pyruvate + ATP = phosphoenolpyruvate + ADP + H(+)</text>
        <dbReference type="Rhea" id="RHEA:18157"/>
        <dbReference type="ChEBI" id="CHEBI:15361"/>
        <dbReference type="ChEBI" id="CHEBI:15378"/>
        <dbReference type="ChEBI" id="CHEBI:30616"/>
        <dbReference type="ChEBI" id="CHEBI:58702"/>
        <dbReference type="ChEBI" id="CHEBI:456216"/>
        <dbReference type="EC" id="2.7.1.40"/>
    </reaction>
</comment>
<accession>A0A2J7ZGF5</accession>
<evidence type="ECO:0000256" key="8">
    <source>
        <dbReference type="ARBA" id="ARBA00022741"/>
    </source>
</evidence>
<dbReference type="EMBL" id="PGGS01003263">
    <property type="protein sequence ID" value="PNG99327.1"/>
    <property type="molecule type" value="Genomic_DNA"/>
</dbReference>
<keyword evidence="6 15" id="KW-0808">Transferase</keyword>
<evidence type="ECO:0000256" key="3">
    <source>
        <dbReference type="ARBA" id="ARBA00004997"/>
    </source>
</evidence>
<evidence type="ECO:0000256" key="5">
    <source>
        <dbReference type="ARBA" id="ARBA00012142"/>
    </source>
</evidence>
<dbReference type="GO" id="GO:0005524">
    <property type="term" value="F:ATP binding"/>
    <property type="evidence" value="ECO:0007669"/>
    <property type="project" value="UniProtKB-KW"/>
</dbReference>
<dbReference type="PRINTS" id="PR01050">
    <property type="entry name" value="PYRUVTKNASE"/>
</dbReference>
<evidence type="ECO:0000256" key="4">
    <source>
        <dbReference type="ARBA" id="ARBA00008663"/>
    </source>
</evidence>
<comment type="cofactor">
    <cofactor evidence="2">
        <name>K(+)</name>
        <dbReference type="ChEBI" id="CHEBI:29103"/>
    </cofactor>
</comment>
<dbReference type="NCBIfam" id="TIGR01064">
    <property type="entry name" value="pyruv_kin"/>
    <property type="match status" value="1"/>
</dbReference>
<gene>
    <name evidence="17" type="ORF">TSOC_014896</name>
</gene>
<keyword evidence="18" id="KW-1185">Reference proteome</keyword>
<name>A0A2J7ZGF5_9CHLO</name>
<keyword evidence="8" id="KW-0547">Nucleotide-binding</keyword>
<dbReference type="Pfam" id="PF00224">
    <property type="entry name" value="PK"/>
    <property type="match status" value="1"/>
</dbReference>
<evidence type="ECO:0000256" key="1">
    <source>
        <dbReference type="ARBA" id="ARBA00001946"/>
    </source>
</evidence>
<dbReference type="GO" id="GO:0006950">
    <property type="term" value="P:response to stress"/>
    <property type="evidence" value="ECO:0007669"/>
    <property type="project" value="UniProtKB-ARBA"/>
</dbReference>
<evidence type="ECO:0000313" key="18">
    <source>
        <dbReference type="Proteomes" id="UP000236333"/>
    </source>
</evidence>
<keyword evidence="13 17" id="KW-0670">Pyruvate</keyword>
<dbReference type="PROSITE" id="PS00110">
    <property type="entry name" value="PYRUVATE_KINASE"/>
    <property type="match status" value="1"/>
</dbReference>
<dbReference type="FunFam" id="2.40.33.10:FF:000001">
    <property type="entry name" value="Pyruvate kinase"/>
    <property type="match status" value="1"/>
</dbReference>
<evidence type="ECO:0000256" key="11">
    <source>
        <dbReference type="ARBA" id="ARBA00022842"/>
    </source>
</evidence>
<dbReference type="OrthoDB" id="108365at2759"/>
<sequence>VCAAKQEELRKKGSKCVPHWACLLDTKGPEIRTAMLRGGKDIELVAGQTIFIEAVGANYISWEGFKDEATGETRIGLSYDKLCTSVQPGNKILLADGSISIAIDEIMSSHTLRGTVLNSKKLGQRKNGNLPGVKVDIPVLTDKDIDDLQEFAAKHEMDYVAASFVQSAADVQFIRSVLDEAGGGRVKIISKIENAEGLVNYDEILRESDGIMVARGDLGMEIPAEKVPLAQKMMITKANIAGKFIITATQMLESMITNPRPTRAEMTDVANAVLDGTDCVMLSGETANGTFPEAAVATMAAITVNAECMVE</sequence>
<dbReference type="GO" id="GO:0004743">
    <property type="term" value="F:pyruvate kinase activity"/>
    <property type="evidence" value="ECO:0007669"/>
    <property type="project" value="UniProtKB-EC"/>
</dbReference>
<dbReference type="InterPro" id="IPR015806">
    <property type="entry name" value="Pyrv_Knase_insert_dom_sf"/>
</dbReference>
<evidence type="ECO:0000256" key="12">
    <source>
        <dbReference type="ARBA" id="ARBA00023152"/>
    </source>
</evidence>
<evidence type="ECO:0000313" key="17">
    <source>
        <dbReference type="EMBL" id="PNG99327.1"/>
    </source>
</evidence>
<dbReference type="AlphaFoldDB" id="A0A2J7ZGF5"/>
<dbReference type="GO" id="GO:0016301">
    <property type="term" value="F:kinase activity"/>
    <property type="evidence" value="ECO:0007669"/>
    <property type="project" value="UniProtKB-KW"/>
</dbReference>
<dbReference type="InterPro" id="IPR011037">
    <property type="entry name" value="Pyrv_Knase-like_insert_dom_sf"/>
</dbReference>
<dbReference type="UniPathway" id="UPA00109">
    <property type="reaction ID" value="UER00188"/>
</dbReference>
<reference evidence="17 18" key="1">
    <citation type="journal article" date="2017" name="Mol. Biol. Evol.">
        <title>The 4-celled Tetrabaena socialis nuclear genome reveals the essential components for genetic control of cell number at the origin of multicellularity in the volvocine lineage.</title>
        <authorList>
            <person name="Featherston J."/>
            <person name="Arakaki Y."/>
            <person name="Hanschen E.R."/>
            <person name="Ferris P.J."/>
            <person name="Michod R.E."/>
            <person name="Olson B.J.S.C."/>
            <person name="Nozaki H."/>
            <person name="Durand P.M."/>
        </authorList>
    </citation>
    <scope>NUCLEOTIDE SEQUENCE [LARGE SCALE GENOMIC DNA]</scope>
    <source>
        <strain evidence="17 18">NIES-571</strain>
    </source>
</reference>
<feature type="non-terminal residue" evidence="17">
    <location>
        <position position="311"/>
    </location>
</feature>
<protein>
    <recommendedName>
        <fullName evidence="5 15">Pyruvate kinase</fullName>
        <ecNumber evidence="5 15">2.7.1.40</ecNumber>
    </recommendedName>
</protein>
<dbReference type="SUPFAM" id="SSF51621">
    <property type="entry name" value="Phosphoenolpyruvate/pyruvate domain"/>
    <property type="match status" value="1"/>
</dbReference>
<keyword evidence="10" id="KW-0067">ATP-binding</keyword>
<evidence type="ECO:0000256" key="15">
    <source>
        <dbReference type="RuleBase" id="RU000504"/>
    </source>
</evidence>
<dbReference type="Proteomes" id="UP000236333">
    <property type="component" value="Unassembled WGS sequence"/>
</dbReference>
<keyword evidence="7" id="KW-0479">Metal-binding</keyword>
<evidence type="ECO:0000256" key="9">
    <source>
        <dbReference type="ARBA" id="ARBA00022777"/>
    </source>
</evidence>
<dbReference type="InterPro" id="IPR015793">
    <property type="entry name" value="Pyrv_Knase_brl"/>
</dbReference>
<dbReference type="InterPro" id="IPR018209">
    <property type="entry name" value="Pyrv_Knase_AS"/>
</dbReference>
<feature type="non-terminal residue" evidence="17">
    <location>
        <position position="1"/>
    </location>
</feature>
<dbReference type="InterPro" id="IPR001697">
    <property type="entry name" value="Pyr_Knase"/>
</dbReference>
<evidence type="ECO:0000256" key="10">
    <source>
        <dbReference type="ARBA" id="ARBA00022840"/>
    </source>
</evidence>
<keyword evidence="12 15" id="KW-0324">Glycolysis</keyword>
<evidence type="ECO:0000256" key="6">
    <source>
        <dbReference type="ARBA" id="ARBA00022679"/>
    </source>
</evidence>
<keyword evidence="9 15" id="KW-0418">Kinase</keyword>
<dbReference type="SUPFAM" id="SSF50800">
    <property type="entry name" value="PK beta-barrel domain-like"/>
    <property type="match status" value="1"/>
</dbReference>
<dbReference type="InterPro" id="IPR015813">
    <property type="entry name" value="Pyrv/PenolPyrv_kinase-like_dom"/>
</dbReference>
<dbReference type="PANTHER" id="PTHR11817">
    <property type="entry name" value="PYRUVATE KINASE"/>
    <property type="match status" value="1"/>
</dbReference>
<evidence type="ECO:0000256" key="7">
    <source>
        <dbReference type="ARBA" id="ARBA00022723"/>
    </source>
</evidence>
<dbReference type="Gene3D" id="2.40.33.10">
    <property type="entry name" value="PK beta-barrel domain-like"/>
    <property type="match status" value="1"/>
</dbReference>
<dbReference type="Gene3D" id="3.20.20.60">
    <property type="entry name" value="Phosphoenolpyruvate-binding domains"/>
    <property type="match status" value="1"/>
</dbReference>
<comment type="caution">
    <text evidence="17">The sequence shown here is derived from an EMBL/GenBank/DDBJ whole genome shotgun (WGS) entry which is preliminary data.</text>
</comment>
<comment type="similarity">
    <text evidence="4 15">Belongs to the pyruvate kinase family.</text>
</comment>
<evidence type="ECO:0000256" key="13">
    <source>
        <dbReference type="ARBA" id="ARBA00023317"/>
    </source>
</evidence>
<dbReference type="FunFam" id="3.20.20.60:FF:000001">
    <property type="entry name" value="Pyruvate kinase"/>
    <property type="match status" value="1"/>
</dbReference>
<proteinExistence type="inferred from homology"/>
<evidence type="ECO:0000256" key="2">
    <source>
        <dbReference type="ARBA" id="ARBA00001958"/>
    </source>
</evidence>
<evidence type="ECO:0000256" key="14">
    <source>
        <dbReference type="ARBA" id="ARBA00048152"/>
    </source>
</evidence>
<dbReference type="GO" id="GO:0000287">
    <property type="term" value="F:magnesium ion binding"/>
    <property type="evidence" value="ECO:0007669"/>
    <property type="project" value="InterPro"/>
</dbReference>
<dbReference type="GO" id="GO:0030955">
    <property type="term" value="F:potassium ion binding"/>
    <property type="evidence" value="ECO:0007669"/>
    <property type="project" value="InterPro"/>
</dbReference>
<feature type="domain" description="Pyruvate kinase barrel" evidence="16">
    <location>
        <begin position="7"/>
        <end position="296"/>
    </location>
</feature>
<dbReference type="EC" id="2.7.1.40" evidence="5 15"/>